<feature type="transmembrane region" description="Helical" evidence="11">
    <location>
        <begin position="189"/>
        <end position="215"/>
    </location>
</feature>
<dbReference type="InterPro" id="IPR000292">
    <property type="entry name" value="For/NO2_transpt"/>
</dbReference>
<evidence type="ECO:0000256" key="4">
    <source>
        <dbReference type="ARBA" id="ARBA00022519"/>
    </source>
</evidence>
<feature type="transmembrane region" description="Helical" evidence="11">
    <location>
        <begin position="63"/>
        <end position="84"/>
    </location>
</feature>
<evidence type="ECO:0000256" key="10">
    <source>
        <dbReference type="SAM" id="MobiDB-lite"/>
    </source>
</evidence>
<evidence type="ECO:0000256" key="6">
    <source>
        <dbReference type="ARBA" id="ARBA00022989"/>
    </source>
</evidence>
<evidence type="ECO:0000256" key="2">
    <source>
        <dbReference type="ARBA" id="ARBA00022448"/>
    </source>
</evidence>
<dbReference type="Pfam" id="PF01226">
    <property type="entry name" value="Form_Nir_trans"/>
    <property type="match status" value="1"/>
</dbReference>
<dbReference type="NCBIfam" id="TIGR00790">
    <property type="entry name" value="fnt"/>
    <property type="match status" value="1"/>
</dbReference>
<keyword evidence="3" id="KW-1003">Cell membrane</keyword>
<keyword evidence="13" id="KW-1185">Reference proteome</keyword>
<accession>A0ABQ0E8X7</accession>
<keyword evidence="6 11" id="KW-1133">Transmembrane helix</keyword>
<sequence>MHDPSSFEALNPQQMCHKAVVIMAGKALRPAPNAFMLAVMAGVFIGLGFVYCAVANTAGAGKIVGGLVFSLGLMLVIVLGADLFTSTTMTLLPRACRKITWGQMFSNWGIVYAGNFVGSLFLAALILLSGHPWASGGDIAVFYINTTENKLTHTFIEAIFLGTMCNLLVCLGVWMSYAGRSLIDKMAACLFPVGLFIACGFEHSVANMFMIPIGILCNDMMPPAVAARLTDPEHTATVLTWSNFIFKNLIPVTLGNILGGGVFVGMFHWLIYLRSGHGGHKHTGRAAVQKQARSTD</sequence>
<feature type="region of interest" description="Disordered" evidence="10">
    <location>
        <begin position="277"/>
        <end position="296"/>
    </location>
</feature>
<evidence type="ECO:0000256" key="11">
    <source>
        <dbReference type="SAM" id="Phobius"/>
    </source>
</evidence>
<dbReference type="InterPro" id="IPR023271">
    <property type="entry name" value="Aquaporin-like"/>
</dbReference>
<evidence type="ECO:0000256" key="1">
    <source>
        <dbReference type="ARBA" id="ARBA00004429"/>
    </source>
</evidence>
<dbReference type="InterPro" id="IPR024002">
    <property type="entry name" value="For/NO2_transpt_CS"/>
</dbReference>
<feature type="transmembrane region" description="Helical" evidence="11">
    <location>
        <begin position="105"/>
        <end position="128"/>
    </location>
</feature>
<evidence type="ECO:0000313" key="13">
    <source>
        <dbReference type="Proteomes" id="UP001628192"/>
    </source>
</evidence>
<dbReference type="RefSeq" id="WP_296984898.1">
    <property type="nucleotide sequence ID" value="NZ_BAAFSG010000001.1"/>
</dbReference>
<dbReference type="PANTHER" id="PTHR30520:SF10">
    <property type="entry name" value="FORMATE CHANNEL FOCA-RELATED"/>
    <property type="match status" value="1"/>
</dbReference>
<keyword evidence="4" id="KW-0997">Cell inner membrane</keyword>
<proteinExistence type="inferred from homology"/>
<comment type="catalytic activity">
    <reaction evidence="8">
        <text>formate(in) = formate(out)</text>
        <dbReference type="Rhea" id="RHEA:29679"/>
        <dbReference type="ChEBI" id="CHEBI:15740"/>
    </reaction>
</comment>
<comment type="subcellular location">
    <subcellularLocation>
        <location evidence="1">Cell inner membrane</location>
        <topology evidence="1">Multi-pass membrane protein</topology>
    </subcellularLocation>
</comment>
<evidence type="ECO:0000256" key="7">
    <source>
        <dbReference type="ARBA" id="ARBA00023136"/>
    </source>
</evidence>
<evidence type="ECO:0000256" key="8">
    <source>
        <dbReference type="ARBA" id="ARBA00035914"/>
    </source>
</evidence>
<keyword evidence="7 11" id="KW-0472">Membrane</keyword>
<keyword evidence="2" id="KW-0813">Transport</keyword>
<feature type="transmembrane region" description="Helical" evidence="11">
    <location>
        <begin position="155"/>
        <end position="177"/>
    </location>
</feature>
<feature type="transmembrane region" description="Helical" evidence="11">
    <location>
        <begin position="249"/>
        <end position="272"/>
    </location>
</feature>
<reference evidence="12 13" key="1">
    <citation type="journal article" date="2025" name="Int. J. Syst. Evol. Microbiol.">
        <title>Desulfovibrio falkowii sp. nov., Porphyromonas miyakawae sp. nov., Mediterraneibacter flintii sp. nov. and Owariibacterium komagatae gen. nov., sp. nov., isolated from human faeces.</title>
        <authorList>
            <person name="Hamaguchi T."/>
            <person name="Ohara M."/>
            <person name="Hisatomi A."/>
            <person name="Sekiguchi K."/>
            <person name="Takeda J.I."/>
            <person name="Ueyama J."/>
            <person name="Ito M."/>
            <person name="Nishiwaki H."/>
            <person name="Ogi T."/>
            <person name="Hirayama M."/>
            <person name="Ohkuma M."/>
            <person name="Sakamoto M."/>
            <person name="Ohno K."/>
        </authorList>
    </citation>
    <scope>NUCLEOTIDE SEQUENCE [LARGE SCALE GENOMIC DNA]</scope>
    <source>
        <strain evidence="12 13">13CB8C</strain>
    </source>
</reference>
<protein>
    <submittedName>
        <fullName evidence="12">Formate transporter FocA</fullName>
    </submittedName>
</protein>
<evidence type="ECO:0000313" key="12">
    <source>
        <dbReference type="EMBL" id="GAB1254114.1"/>
    </source>
</evidence>
<evidence type="ECO:0000256" key="3">
    <source>
        <dbReference type="ARBA" id="ARBA00022475"/>
    </source>
</evidence>
<dbReference type="PANTHER" id="PTHR30520">
    <property type="entry name" value="FORMATE TRANSPORTER-RELATED"/>
    <property type="match status" value="1"/>
</dbReference>
<evidence type="ECO:0000256" key="9">
    <source>
        <dbReference type="ARBA" id="ARBA00049660"/>
    </source>
</evidence>
<comment type="caution">
    <text evidence="12">The sequence shown here is derived from an EMBL/GenBank/DDBJ whole genome shotgun (WGS) entry which is preliminary data.</text>
</comment>
<organism evidence="12 13">
    <name type="scientific">Desulfovibrio falkowii</name>
    <dbReference type="NCBI Taxonomy" id="3136602"/>
    <lineage>
        <taxon>Bacteria</taxon>
        <taxon>Pseudomonadati</taxon>
        <taxon>Thermodesulfobacteriota</taxon>
        <taxon>Desulfovibrionia</taxon>
        <taxon>Desulfovibrionales</taxon>
        <taxon>Desulfovibrionaceae</taxon>
        <taxon>Desulfovibrio</taxon>
    </lineage>
</organism>
<dbReference type="Gene3D" id="1.20.1080.10">
    <property type="entry name" value="Glycerol uptake facilitator protein"/>
    <property type="match status" value="1"/>
</dbReference>
<dbReference type="Proteomes" id="UP001628192">
    <property type="component" value="Unassembled WGS sequence"/>
</dbReference>
<dbReference type="PROSITE" id="PS01005">
    <property type="entry name" value="FORMATE_NITRITE_TP_1"/>
    <property type="match status" value="1"/>
</dbReference>
<name>A0ABQ0E8X7_9BACT</name>
<gene>
    <name evidence="12" type="primary">focA</name>
    <name evidence="12" type="ORF">Defa_16010</name>
</gene>
<feature type="transmembrane region" description="Helical" evidence="11">
    <location>
        <begin position="34"/>
        <end position="57"/>
    </location>
</feature>
<comment type="similarity">
    <text evidence="9">Belongs to the FNT transporter (TC 1.A.16) family.</text>
</comment>
<dbReference type="EMBL" id="BAAFSG010000001">
    <property type="protein sequence ID" value="GAB1254114.1"/>
    <property type="molecule type" value="Genomic_DNA"/>
</dbReference>
<evidence type="ECO:0000256" key="5">
    <source>
        <dbReference type="ARBA" id="ARBA00022692"/>
    </source>
</evidence>
<keyword evidence="5 11" id="KW-0812">Transmembrane</keyword>